<dbReference type="EMBL" id="QLTW01000051">
    <property type="protein sequence ID" value="MBT9145125.1"/>
    <property type="molecule type" value="Genomic_DNA"/>
</dbReference>
<keyword evidence="9" id="KW-0548">Nucleotidyltransferase</keyword>
<evidence type="ECO:0000256" key="1">
    <source>
        <dbReference type="ARBA" id="ARBA00022490"/>
    </source>
</evidence>
<evidence type="ECO:0000256" key="7">
    <source>
        <dbReference type="ARBA" id="ARBA00023150"/>
    </source>
</evidence>
<dbReference type="InterPro" id="IPR029044">
    <property type="entry name" value="Nucleotide-diphossugar_trans"/>
</dbReference>
<gene>
    <name evidence="9" type="primary">mobA</name>
    <name evidence="9" type="ORF">DDT42_00995</name>
</gene>
<dbReference type="GO" id="GO:0005525">
    <property type="term" value="F:GTP binding"/>
    <property type="evidence" value="ECO:0007669"/>
    <property type="project" value="UniProtKB-KW"/>
</dbReference>
<keyword evidence="5" id="KW-0460">Magnesium</keyword>
<evidence type="ECO:0000259" key="8">
    <source>
        <dbReference type="Pfam" id="PF12804"/>
    </source>
</evidence>
<protein>
    <submittedName>
        <fullName evidence="9">Molybdenum cofactor guanylyltransferase</fullName>
        <ecNumber evidence="9">2.7.7.77</ecNumber>
    </submittedName>
</protein>
<evidence type="ECO:0000256" key="4">
    <source>
        <dbReference type="ARBA" id="ARBA00022741"/>
    </source>
</evidence>
<dbReference type="GO" id="GO:0061603">
    <property type="term" value="F:molybdenum cofactor guanylyltransferase activity"/>
    <property type="evidence" value="ECO:0007669"/>
    <property type="project" value="UniProtKB-EC"/>
</dbReference>
<dbReference type="PANTHER" id="PTHR19136">
    <property type="entry name" value="MOLYBDENUM COFACTOR GUANYLYLTRANSFERASE"/>
    <property type="match status" value="1"/>
</dbReference>
<keyword evidence="6" id="KW-0342">GTP-binding</keyword>
<evidence type="ECO:0000256" key="6">
    <source>
        <dbReference type="ARBA" id="ARBA00023134"/>
    </source>
</evidence>
<evidence type="ECO:0000313" key="10">
    <source>
        <dbReference type="Proteomes" id="UP000811545"/>
    </source>
</evidence>
<dbReference type="GO" id="GO:0046872">
    <property type="term" value="F:metal ion binding"/>
    <property type="evidence" value="ECO:0007669"/>
    <property type="project" value="UniProtKB-KW"/>
</dbReference>
<proteinExistence type="predicted"/>
<keyword evidence="7" id="KW-0501">Molybdenum cofactor biosynthesis</keyword>
<keyword evidence="4" id="KW-0547">Nucleotide-binding</keyword>
<dbReference type="CDD" id="cd02503">
    <property type="entry name" value="MobA"/>
    <property type="match status" value="1"/>
</dbReference>
<evidence type="ECO:0000313" key="9">
    <source>
        <dbReference type="EMBL" id="MBT9145125.1"/>
    </source>
</evidence>
<dbReference type="GO" id="GO:0006777">
    <property type="term" value="P:Mo-molybdopterin cofactor biosynthetic process"/>
    <property type="evidence" value="ECO:0007669"/>
    <property type="project" value="UniProtKB-KW"/>
</dbReference>
<organism evidence="9 10">
    <name type="scientific">Psychracetigena formicireducens</name>
    <dbReference type="NCBI Taxonomy" id="2986056"/>
    <lineage>
        <taxon>Bacteria</taxon>
        <taxon>Bacillati</taxon>
        <taxon>Candidatus Lithacetigenota</taxon>
        <taxon>Candidatus Psychracetigena</taxon>
    </lineage>
</organism>
<dbReference type="EC" id="2.7.7.77" evidence="9"/>
<dbReference type="AlphaFoldDB" id="A0A9E2F690"/>
<comment type="caution">
    <text evidence="9">The sequence shown here is derived from an EMBL/GenBank/DDBJ whole genome shotgun (WGS) entry which is preliminary data.</text>
</comment>
<dbReference type="Pfam" id="PF12804">
    <property type="entry name" value="NTP_transf_3"/>
    <property type="match status" value="1"/>
</dbReference>
<dbReference type="Proteomes" id="UP000811545">
    <property type="component" value="Unassembled WGS sequence"/>
</dbReference>
<accession>A0A9E2F690</accession>
<dbReference type="InterPro" id="IPR013482">
    <property type="entry name" value="Molybde_CF_guanTrfase"/>
</dbReference>
<evidence type="ECO:0000256" key="2">
    <source>
        <dbReference type="ARBA" id="ARBA00022679"/>
    </source>
</evidence>
<dbReference type="Gene3D" id="3.90.550.10">
    <property type="entry name" value="Spore Coat Polysaccharide Biosynthesis Protein SpsA, Chain A"/>
    <property type="match status" value="1"/>
</dbReference>
<keyword evidence="3" id="KW-0479">Metal-binding</keyword>
<sequence>MGGFKALKKLSGIPLILHVVRKLKPFFGELLIVTNHPSYLNLIKRDLKEIRIIKDEYLSSQTYKSSLVGIYTGLKNSSFSQSFIVACDMPFLNLDLINYLAGKMENFNAVLPKINGFIEPLHAIYAQECLVNFHEAALRAEFKICNVIKALTVNYIKEKEIATFDPHCLSIFNINQPEDLEKAEKIL</sequence>
<dbReference type="PANTHER" id="PTHR19136:SF81">
    <property type="entry name" value="MOLYBDENUM COFACTOR GUANYLYLTRANSFERASE"/>
    <property type="match status" value="1"/>
</dbReference>
<keyword evidence="1" id="KW-0963">Cytoplasm</keyword>
<dbReference type="InterPro" id="IPR025877">
    <property type="entry name" value="MobA-like_NTP_Trfase"/>
</dbReference>
<reference evidence="9 10" key="1">
    <citation type="journal article" date="2021" name="bioRxiv">
        <title>Unique metabolic strategies in Hadean analogues reveal hints for primordial physiology.</title>
        <authorList>
            <person name="Nobu M.K."/>
            <person name="Nakai R."/>
            <person name="Tamazawa S."/>
            <person name="Mori H."/>
            <person name="Toyoda A."/>
            <person name="Ijiri A."/>
            <person name="Suzuki S."/>
            <person name="Kurokawa K."/>
            <person name="Kamagata Y."/>
            <person name="Tamaki H."/>
        </authorList>
    </citation>
    <scope>NUCLEOTIDE SEQUENCE [LARGE SCALE GENOMIC DNA]</scope>
    <source>
        <strain evidence="9">BS525</strain>
    </source>
</reference>
<keyword evidence="2 9" id="KW-0808">Transferase</keyword>
<feature type="domain" description="MobA-like NTP transferase" evidence="8">
    <location>
        <begin position="1"/>
        <end position="136"/>
    </location>
</feature>
<name>A0A9E2F690_PSYF1</name>
<dbReference type="SUPFAM" id="SSF53448">
    <property type="entry name" value="Nucleotide-diphospho-sugar transferases"/>
    <property type="match status" value="1"/>
</dbReference>
<evidence type="ECO:0000256" key="5">
    <source>
        <dbReference type="ARBA" id="ARBA00022842"/>
    </source>
</evidence>
<evidence type="ECO:0000256" key="3">
    <source>
        <dbReference type="ARBA" id="ARBA00022723"/>
    </source>
</evidence>